<dbReference type="InterPro" id="IPR015422">
    <property type="entry name" value="PyrdxlP-dep_Trfase_small"/>
</dbReference>
<dbReference type="GO" id="GO:0008483">
    <property type="term" value="F:transaminase activity"/>
    <property type="evidence" value="ECO:0007669"/>
    <property type="project" value="UniProtKB-KW"/>
</dbReference>
<dbReference type="Gene3D" id="3.90.1150.10">
    <property type="entry name" value="Aspartate Aminotransferase, domain 1"/>
    <property type="match status" value="1"/>
</dbReference>
<dbReference type="Proteomes" id="UP001597302">
    <property type="component" value="Unassembled WGS sequence"/>
</dbReference>
<keyword evidence="2" id="KW-1185">Reference proteome</keyword>
<accession>A0ABW4E3U5</accession>
<name>A0ABW4E3U5_9RHOB</name>
<reference evidence="2" key="1">
    <citation type="journal article" date="2019" name="Int. J. Syst. Evol. Microbiol.">
        <title>The Global Catalogue of Microorganisms (GCM) 10K type strain sequencing project: providing services to taxonomists for standard genome sequencing and annotation.</title>
        <authorList>
            <consortium name="The Broad Institute Genomics Platform"/>
            <consortium name="The Broad Institute Genome Sequencing Center for Infectious Disease"/>
            <person name="Wu L."/>
            <person name="Ma J."/>
        </authorList>
    </citation>
    <scope>NUCLEOTIDE SEQUENCE [LARGE SCALE GENOMIC DNA]</scope>
    <source>
        <strain evidence="2">CCM 8875</strain>
    </source>
</reference>
<evidence type="ECO:0000313" key="2">
    <source>
        <dbReference type="Proteomes" id="UP001597302"/>
    </source>
</evidence>
<dbReference type="EMBL" id="JBHTOQ010000052">
    <property type="protein sequence ID" value="MFD1483401.1"/>
    <property type="molecule type" value="Genomic_DNA"/>
</dbReference>
<protein>
    <submittedName>
        <fullName evidence="1">Serine--glyoxylate aminotransferase</fullName>
    </submittedName>
</protein>
<keyword evidence="1" id="KW-0032">Aminotransferase</keyword>
<comment type="caution">
    <text evidence="1">The sequence shown here is derived from an EMBL/GenBank/DDBJ whole genome shotgun (WGS) entry which is preliminary data.</text>
</comment>
<proteinExistence type="predicted"/>
<keyword evidence="1" id="KW-0808">Transferase</keyword>
<organism evidence="1 2">
    <name type="scientific">Paracoccus nototheniae</name>
    <dbReference type="NCBI Taxonomy" id="2489002"/>
    <lineage>
        <taxon>Bacteria</taxon>
        <taxon>Pseudomonadati</taxon>
        <taxon>Pseudomonadota</taxon>
        <taxon>Alphaproteobacteria</taxon>
        <taxon>Rhodobacterales</taxon>
        <taxon>Paracoccaceae</taxon>
        <taxon>Paracoccus</taxon>
    </lineage>
</organism>
<sequence length="63" mass="6388">DVAGKVFRIGHLGMLTDVMALSGIATAEMVMADLGLPLTLGSGVAAAQDHYRHSIPAAQKAAA</sequence>
<evidence type="ECO:0000313" key="1">
    <source>
        <dbReference type="EMBL" id="MFD1483401.1"/>
    </source>
</evidence>
<gene>
    <name evidence="1" type="ORF">ACFQ5P_19075</name>
</gene>
<feature type="non-terminal residue" evidence="1">
    <location>
        <position position="1"/>
    </location>
</feature>